<dbReference type="GO" id="GO:0016791">
    <property type="term" value="F:phosphatase activity"/>
    <property type="evidence" value="ECO:0007669"/>
    <property type="project" value="TreeGrafter"/>
</dbReference>
<dbReference type="InterPro" id="IPR029033">
    <property type="entry name" value="His_PPase_superfam"/>
</dbReference>
<dbReference type="GO" id="GO:0006003">
    <property type="term" value="P:fructose 2,6-bisphosphate metabolic process"/>
    <property type="evidence" value="ECO:0007669"/>
    <property type="project" value="InterPro"/>
</dbReference>
<dbReference type="CDD" id="cd07067">
    <property type="entry name" value="HP_PGM_like"/>
    <property type="match status" value="1"/>
</dbReference>
<dbReference type="Proteomes" id="UP000183859">
    <property type="component" value="Chromosome"/>
</dbReference>
<dbReference type="AlphaFoldDB" id="A0A1L3I5R5"/>
<dbReference type="STRING" id="1844006.PhaeoP97_02042"/>
<accession>A0A1L3I5R5</accession>
<dbReference type="PIRSF" id="PIRSF000709">
    <property type="entry name" value="6PFK_2-Ptase"/>
    <property type="match status" value="1"/>
</dbReference>
<feature type="binding site" evidence="2">
    <location>
        <position position="62"/>
    </location>
    <ligand>
        <name>substrate</name>
    </ligand>
</feature>
<dbReference type="Gene3D" id="3.40.50.1240">
    <property type="entry name" value="Phosphoglycerate mutase-like"/>
    <property type="match status" value="1"/>
</dbReference>
<dbReference type="PANTHER" id="PTHR48100:SF59">
    <property type="entry name" value="ADENOSYLCOBALAMIN_ALPHA-RIBAZOLE PHOSPHATASE"/>
    <property type="match status" value="1"/>
</dbReference>
<dbReference type="Pfam" id="PF00300">
    <property type="entry name" value="His_Phos_1"/>
    <property type="match status" value="1"/>
</dbReference>
<feature type="active site" description="Proton donor/acceptor" evidence="1">
    <location>
        <position position="84"/>
    </location>
</feature>
<dbReference type="SUPFAM" id="SSF53254">
    <property type="entry name" value="Phosphoglycerate mutase-like"/>
    <property type="match status" value="1"/>
</dbReference>
<evidence type="ECO:0000256" key="2">
    <source>
        <dbReference type="PIRSR" id="PIRSR613078-2"/>
    </source>
</evidence>
<dbReference type="InterPro" id="IPR050275">
    <property type="entry name" value="PGM_Phosphatase"/>
</dbReference>
<proteinExistence type="predicted"/>
<dbReference type="EMBL" id="CP016364">
    <property type="protein sequence ID" value="APG47443.1"/>
    <property type="molecule type" value="Genomic_DNA"/>
</dbReference>
<gene>
    <name evidence="3" type="ORF">PhaeoP97_02042</name>
</gene>
<reference evidence="4" key="1">
    <citation type="submission" date="2016-07" db="EMBL/GenBank/DDBJ databases">
        <title>Phaeobacter portensis sp. nov., a tropodithietic acid producing bacterium isolated from a German harbor.</title>
        <authorList>
            <person name="Freese H.M."/>
            <person name="Bunk B."/>
            <person name="Breider S."/>
            <person name="Brinkhoff T."/>
        </authorList>
    </citation>
    <scope>NUCLEOTIDE SEQUENCE [LARGE SCALE GENOMIC DNA]</scope>
    <source>
        <strain evidence="4">P97</strain>
    </source>
</reference>
<dbReference type="InterPro" id="IPR013078">
    <property type="entry name" value="His_Pase_superF_clade-1"/>
</dbReference>
<name>A0A1L3I5R5_9RHOB</name>
<organism evidence="3 4">
    <name type="scientific">Phaeobacter porticola</name>
    <dbReference type="NCBI Taxonomy" id="1844006"/>
    <lineage>
        <taxon>Bacteria</taxon>
        <taxon>Pseudomonadati</taxon>
        <taxon>Pseudomonadota</taxon>
        <taxon>Alphaproteobacteria</taxon>
        <taxon>Rhodobacterales</taxon>
        <taxon>Roseobacteraceae</taxon>
        <taxon>Phaeobacter</taxon>
    </lineage>
</organism>
<sequence>MTYPTIWFLRHGQTEWNAEGRIQGQLESQLSPLGIRHAHQQAALMAPILARGPACYVSPLGRAQQTAKIALGSHPFVTDTRLAEAQAGVFQGMTRAEVAARYPDIYATNPLNLDLFCAAPEGEGFAAFQARIQDFLAGLKEPAVVVAHGLWGQVLRGLICGLSRADMAALPNEQGCIYQLSDGGEQVLR</sequence>
<dbReference type="KEGG" id="php:PhaeoP97_02042"/>
<keyword evidence="4" id="KW-1185">Reference proteome</keyword>
<dbReference type="InterPro" id="IPR003094">
    <property type="entry name" value="6Pfruct_kin"/>
</dbReference>
<evidence type="ECO:0000313" key="3">
    <source>
        <dbReference type="EMBL" id="APG47443.1"/>
    </source>
</evidence>
<evidence type="ECO:0000256" key="1">
    <source>
        <dbReference type="PIRSR" id="PIRSR613078-1"/>
    </source>
</evidence>
<protein>
    <submittedName>
        <fullName evidence="3">Phosphoglycerate mutase-like protein</fullName>
    </submittedName>
</protein>
<dbReference type="OrthoDB" id="9781415at2"/>
<dbReference type="SMART" id="SM00855">
    <property type="entry name" value="PGAM"/>
    <property type="match status" value="1"/>
</dbReference>
<dbReference type="RefSeq" id="WP_072504951.1">
    <property type="nucleotide sequence ID" value="NZ_CP016364.1"/>
</dbReference>
<feature type="binding site" evidence="2">
    <location>
        <begin position="10"/>
        <end position="17"/>
    </location>
    <ligand>
        <name>substrate</name>
    </ligand>
</feature>
<dbReference type="PRINTS" id="PR00991">
    <property type="entry name" value="6PFRUCTKNASE"/>
</dbReference>
<dbReference type="GO" id="GO:0005524">
    <property type="term" value="F:ATP binding"/>
    <property type="evidence" value="ECO:0007669"/>
    <property type="project" value="InterPro"/>
</dbReference>
<evidence type="ECO:0000313" key="4">
    <source>
        <dbReference type="Proteomes" id="UP000183859"/>
    </source>
</evidence>
<dbReference type="GO" id="GO:0005737">
    <property type="term" value="C:cytoplasm"/>
    <property type="evidence" value="ECO:0007669"/>
    <property type="project" value="TreeGrafter"/>
</dbReference>
<dbReference type="PANTHER" id="PTHR48100">
    <property type="entry name" value="BROAD-SPECIFICITY PHOSPHATASE YOR283W-RELATED"/>
    <property type="match status" value="1"/>
</dbReference>
<feature type="active site" description="Tele-phosphohistidine intermediate" evidence="1">
    <location>
        <position position="11"/>
    </location>
</feature>